<dbReference type="KEGG" id="baqk:QN215_06505"/>
<dbReference type="GO" id="GO:0016740">
    <property type="term" value="F:transferase activity"/>
    <property type="evidence" value="ECO:0007669"/>
    <property type="project" value="UniProtKB-KW"/>
</dbReference>
<dbReference type="EMBL" id="CP129674">
    <property type="protein sequence ID" value="XDS43929.1"/>
    <property type="molecule type" value="Genomic_DNA"/>
</dbReference>
<evidence type="ECO:0000313" key="1">
    <source>
        <dbReference type="EMBL" id="XDS43929.1"/>
    </source>
</evidence>
<dbReference type="SUPFAM" id="SSF55729">
    <property type="entry name" value="Acyl-CoA N-acyltransferases (Nat)"/>
    <property type="match status" value="1"/>
</dbReference>
<name>A0AB39U561_9BIFI</name>
<accession>A0AB39U561</accession>
<dbReference type="AlphaFoldDB" id="A0AB39U561"/>
<dbReference type="InterPro" id="IPR016181">
    <property type="entry name" value="Acyl_CoA_acyltransferase"/>
</dbReference>
<sequence length="181" mass="20805">MTIVVSRECTADDIRLLRQFSCCGNKEEPKEYEIDPQRYIRGLKESDFDEKVTKTILTTAQSEKIFAFAEYGYIEESDTYAISWIARSSDCSGNGLGASILLIVLDDISVDSFWHNRSHQVLTQIDPRNEASIRMFENAGFEDGGVDSTDQQYHIWHRTICPHGKNREQTQFIIPKSLMKR</sequence>
<reference evidence="1" key="1">
    <citation type="submission" date="2023-07" db="EMBL/GenBank/DDBJ databases">
        <title>Bifidobacterium aquikefiriaerophilum sp. nov. and Bifidobacterium eccum sp. nov., isolated from water kefir.</title>
        <authorList>
            <person name="Breselge S."/>
            <person name="Bellassi P."/>
            <person name="Barcenilla C."/>
            <person name="Alvarez-Ordonez A."/>
            <person name="Morelli L."/>
            <person name="Cotter P.D."/>
        </authorList>
    </citation>
    <scope>NUCLEOTIDE SEQUENCE</scope>
    <source>
        <strain evidence="1">WK041_4_12</strain>
    </source>
</reference>
<protein>
    <submittedName>
        <fullName evidence="1">GNAT family protein</fullName>
        <ecNumber evidence="1">2.-.-.-</ecNumber>
    </submittedName>
</protein>
<dbReference type="Gene3D" id="3.40.630.30">
    <property type="match status" value="1"/>
</dbReference>
<keyword evidence="1" id="KW-0808">Transferase</keyword>
<organism evidence="1">
    <name type="scientific">Bifidobacterium aquikefiricola</name>
    <dbReference type="NCBI Taxonomy" id="3059038"/>
    <lineage>
        <taxon>Bacteria</taxon>
        <taxon>Bacillati</taxon>
        <taxon>Actinomycetota</taxon>
        <taxon>Actinomycetes</taxon>
        <taxon>Bifidobacteriales</taxon>
        <taxon>Bifidobacteriaceae</taxon>
        <taxon>Bifidobacterium</taxon>
    </lineage>
</organism>
<dbReference type="EC" id="2.-.-.-" evidence="1"/>
<dbReference type="RefSeq" id="WP_369343524.1">
    <property type="nucleotide sequence ID" value="NZ_CP129674.1"/>
</dbReference>
<gene>
    <name evidence="1" type="ORF">QN215_06505</name>
</gene>
<proteinExistence type="predicted"/>